<dbReference type="Gene3D" id="3.30.10.10">
    <property type="entry name" value="Trypsin Inhibitor V, subunit A"/>
    <property type="match status" value="1"/>
</dbReference>
<keyword evidence="1" id="KW-0732">Signal</keyword>
<gene>
    <name evidence="2" type="ORF">SAMN05421538_10280</name>
</gene>
<evidence type="ECO:0000256" key="1">
    <source>
        <dbReference type="SAM" id="SignalP"/>
    </source>
</evidence>
<keyword evidence="3" id="KW-1185">Reference proteome</keyword>
<name>A0A1G6WA91_9RHOB</name>
<proteinExistence type="predicted"/>
<organism evidence="2 3">
    <name type="scientific">Paracoccus isoporae</name>
    <dbReference type="NCBI Taxonomy" id="591205"/>
    <lineage>
        <taxon>Bacteria</taxon>
        <taxon>Pseudomonadati</taxon>
        <taxon>Pseudomonadota</taxon>
        <taxon>Alphaproteobacteria</taxon>
        <taxon>Rhodobacterales</taxon>
        <taxon>Paracoccaceae</taxon>
        <taxon>Paracoccus</taxon>
    </lineage>
</organism>
<dbReference type="EMBL" id="FNAH01000002">
    <property type="protein sequence ID" value="SDD62782.1"/>
    <property type="molecule type" value="Genomic_DNA"/>
</dbReference>
<reference evidence="2 3" key="1">
    <citation type="submission" date="2016-10" db="EMBL/GenBank/DDBJ databases">
        <authorList>
            <person name="de Groot N.N."/>
        </authorList>
    </citation>
    <scope>NUCLEOTIDE SEQUENCE [LARGE SCALE GENOMIC DNA]</scope>
    <source>
        <strain evidence="2 3">DSM 22220</strain>
    </source>
</reference>
<protein>
    <submittedName>
        <fullName evidence="2">Peptidase inhibitor I78 family protein</fullName>
    </submittedName>
</protein>
<evidence type="ECO:0000313" key="3">
    <source>
        <dbReference type="Proteomes" id="UP000199344"/>
    </source>
</evidence>
<feature type="signal peptide" evidence="1">
    <location>
        <begin position="1"/>
        <end position="18"/>
    </location>
</feature>
<dbReference type="OrthoDB" id="8724542at2"/>
<dbReference type="RefSeq" id="WP_090521137.1">
    <property type="nucleotide sequence ID" value="NZ_FNAH01000002.1"/>
</dbReference>
<dbReference type="PROSITE" id="PS51257">
    <property type="entry name" value="PROKAR_LIPOPROTEIN"/>
    <property type="match status" value="1"/>
</dbReference>
<dbReference type="AlphaFoldDB" id="A0A1G6WA91"/>
<dbReference type="Pfam" id="PF11720">
    <property type="entry name" value="Inhibitor_I78"/>
    <property type="match status" value="1"/>
</dbReference>
<accession>A0A1G6WA91</accession>
<dbReference type="InterPro" id="IPR021719">
    <property type="entry name" value="Prot_inh_I78"/>
</dbReference>
<dbReference type="Proteomes" id="UP000199344">
    <property type="component" value="Unassembled WGS sequence"/>
</dbReference>
<sequence length="87" mass="9298">MRKLALILPVAAMLSACAPPAPGSGLPDRCGPEYDMLPGRNVGEFTFPPGLPHRVIQPGAMVTQDYSPARLNVYVDDKGFIERVSCG</sequence>
<evidence type="ECO:0000313" key="2">
    <source>
        <dbReference type="EMBL" id="SDD62782.1"/>
    </source>
</evidence>
<feature type="chain" id="PRO_5011723911" evidence="1">
    <location>
        <begin position="19"/>
        <end position="87"/>
    </location>
</feature>